<gene>
    <name evidence="2" type="ORF">H0H10_33900</name>
</gene>
<feature type="compositionally biased region" description="Low complexity" evidence="1">
    <location>
        <begin position="79"/>
        <end position="94"/>
    </location>
</feature>
<evidence type="ECO:0000313" key="3">
    <source>
        <dbReference type="Proteomes" id="UP000621210"/>
    </source>
</evidence>
<reference evidence="2" key="2">
    <citation type="submission" date="2020-09" db="EMBL/GenBank/DDBJ databases">
        <authorList>
            <person name="Luo X."/>
        </authorList>
    </citation>
    <scope>NUCLEOTIDE SEQUENCE</scope>
    <source>
        <strain evidence="2">TRM S81-3</strain>
    </source>
</reference>
<dbReference type="GO" id="GO:0003989">
    <property type="term" value="F:acetyl-CoA carboxylase activity"/>
    <property type="evidence" value="ECO:0007669"/>
    <property type="project" value="InterPro"/>
</dbReference>
<dbReference type="EMBL" id="JACVQF010000230">
    <property type="protein sequence ID" value="MBD0424101.1"/>
    <property type="molecule type" value="Genomic_DNA"/>
</dbReference>
<feature type="region of interest" description="Disordered" evidence="1">
    <location>
        <begin position="50"/>
        <end position="94"/>
    </location>
</feature>
<dbReference type="AlphaFoldDB" id="A0A926LC37"/>
<organism evidence="2 3">
    <name type="scientific">Streptomyces griseicoloratus</name>
    <dbReference type="NCBI Taxonomy" id="2752516"/>
    <lineage>
        <taxon>Bacteria</taxon>
        <taxon>Bacillati</taxon>
        <taxon>Actinomycetota</taxon>
        <taxon>Actinomycetes</taxon>
        <taxon>Kitasatosporales</taxon>
        <taxon>Streptomycetaceae</taxon>
        <taxon>Streptomyces</taxon>
    </lineage>
</organism>
<name>A0A926LC37_9ACTN</name>
<comment type="caution">
    <text evidence="2">The sequence shown here is derived from an EMBL/GenBank/DDBJ whole genome shotgun (WGS) entry which is preliminary data.</text>
</comment>
<sequence length="94" mass="9868">MAVRAVSAVTDLYAGAAGQVWRITGGSPTPEEVAAVAAVLSAVLAARADETAREVREQDGGRRRDGARWLPSATRRRAATSWAAAHAPTWRDAA</sequence>
<dbReference type="Pfam" id="PF13822">
    <property type="entry name" value="ACC_epsilon"/>
    <property type="match status" value="1"/>
</dbReference>
<evidence type="ECO:0000313" key="2">
    <source>
        <dbReference type="EMBL" id="MBD0424101.1"/>
    </source>
</evidence>
<dbReference type="Proteomes" id="UP000621210">
    <property type="component" value="Unassembled WGS sequence"/>
</dbReference>
<evidence type="ECO:0000256" key="1">
    <source>
        <dbReference type="SAM" id="MobiDB-lite"/>
    </source>
</evidence>
<proteinExistence type="predicted"/>
<keyword evidence="3" id="KW-1185">Reference proteome</keyword>
<dbReference type="InterPro" id="IPR032716">
    <property type="entry name" value="ACC_epsilon"/>
</dbReference>
<feature type="compositionally biased region" description="Basic and acidic residues" evidence="1">
    <location>
        <begin position="50"/>
        <end position="67"/>
    </location>
</feature>
<accession>A0A926LC37</accession>
<dbReference type="RefSeq" id="WP_188185018.1">
    <property type="nucleotide sequence ID" value="NZ_JACVQF010000230.1"/>
</dbReference>
<protein>
    <recommendedName>
        <fullName evidence="4">Acyl-CoA carboxylase subunit epsilon</fullName>
    </recommendedName>
</protein>
<dbReference type="GO" id="GO:0004658">
    <property type="term" value="F:propionyl-CoA carboxylase activity"/>
    <property type="evidence" value="ECO:0007669"/>
    <property type="project" value="InterPro"/>
</dbReference>
<reference evidence="2" key="1">
    <citation type="submission" date="2020-09" db="EMBL/GenBank/DDBJ databases">
        <title>Streptomyces grisecoloratus sp. nov., isolated from cotton soil.</title>
        <authorList>
            <person name="Xing L."/>
        </authorList>
    </citation>
    <scope>NUCLEOTIDE SEQUENCE</scope>
    <source>
        <strain evidence="2">TRM S81-3</strain>
    </source>
</reference>
<evidence type="ECO:0008006" key="4">
    <source>
        <dbReference type="Google" id="ProtNLM"/>
    </source>
</evidence>